<dbReference type="AlphaFoldDB" id="A0A913ZWJ3"/>
<feature type="region of interest" description="Disordered" evidence="1">
    <location>
        <begin position="1"/>
        <end position="83"/>
    </location>
</feature>
<evidence type="ECO:0000313" key="2">
    <source>
        <dbReference type="EnsemblMetazoa" id="XP_038055436.1"/>
    </source>
</evidence>
<evidence type="ECO:0000313" key="3">
    <source>
        <dbReference type="Proteomes" id="UP000887568"/>
    </source>
</evidence>
<sequence length="353" mass="38209">MSVAGHNRDVLVTSSLSSMDSGRDHRPLTSKTGKGEDSSLSFYMGDVGSSLPNMSKTAKKLSRSSDSQSSSFYNSPDMSPKTDQVFKFDLIGPGSKKIGYTVCTSSSTSKLLQRPKPKPVVSLSGDSSPTGPHKFLRESRSLDREDETDRFPEPRRLQRQETFDSSASSVQALQDKITNNNLGRPPLRTAKSFDFGYQSANGGDSQNSLQPPSGSDTLQVISATKAAPSPATKRRINYFQKLASSVLSGSRSSSSGPSSPRERKSTSSSEQSLSGVPSSPDHTSSDEGGFNDTFSPPSSPTVMQKGRQSSSPSSKFMPKKIWRTKSKPQATTPTVTSLWNPEKRKINMACRKR</sequence>
<feature type="compositionally biased region" description="Polar residues" evidence="1">
    <location>
        <begin position="198"/>
        <end position="222"/>
    </location>
</feature>
<feature type="compositionally biased region" description="Basic residues" evidence="1">
    <location>
        <begin position="317"/>
        <end position="326"/>
    </location>
</feature>
<feature type="region of interest" description="Disordered" evidence="1">
    <location>
        <begin position="104"/>
        <end position="336"/>
    </location>
</feature>
<name>A0A913ZWJ3_PATMI</name>
<feature type="compositionally biased region" description="Low complexity" evidence="1">
    <location>
        <begin position="64"/>
        <end position="75"/>
    </location>
</feature>
<proteinExistence type="predicted"/>
<feature type="compositionally biased region" description="Basic and acidic residues" evidence="1">
    <location>
        <begin position="21"/>
        <end position="37"/>
    </location>
</feature>
<dbReference type="Proteomes" id="UP000887568">
    <property type="component" value="Unplaced"/>
</dbReference>
<feature type="compositionally biased region" description="Polar residues" evidence="1">
    <location>
        <begin position="292"/>
        <end position="308"/>
    </location>
</feature>
<dbReference type="EnsemblMetazoa" id="XM_038199508.1">
    <property type="protein sequence ID" value="XP_038055436.1"/>
    <property type="gene ID" value="LOC119727574"/>
</dbReference>
<keyword evidence="3" id="KW-1185">Reference proteome</keyword>
<feature type="compositionally biased region" description="Basic and acidic residues" evidence="1">
    <location>
        <begin position="135"/>
        <end position="162"/>
    </location>
</feature>
<feature type="compositionally biased region" description="Polar residues" evidence="1">
    <location>
        <begin position="163"/>
        <end position="182"/>
    </location>
</feature>
<protein>
    <submittedName>
        <fullName evidence="2">Uncharacterized protein</fullName>
    </submittedName>
</protein>
<dbReference type="GeneID" id="119727574"/>
<feature type="compositionally biased region" description="Polar residues" evidence="1">
    <location>
        <begin position="327"/>
        <end position="336"/>
    </location>
</feature>
<evidence type="ECO:0000256" key="1">
    <source>
        <dbReference type="SAM" id="MobiDB-lite"/>
    </source>
</evidence>
<feature type="compositionally biased region" description="Polar residues" evidence="1">
    <location>
        <begin position="271"/>
        <end position="282"/>
    </location>
</feature>
<accession>A0A913ZWJ3</accession>
<reference evidence="2" key="1">
    <citation type="submission" date="2022-11" db="UniProtKB">
        <authorList>
            <consortium name="EnsemblMetazoa"/>
        </authorList>
    </citation>
    <scope>IDENTIFICATION</scope>
</reference>
<organism evidence="2 3">
    <name type="scientific">Patiria miniata</name>
    <name type="common">Bat star</name>
    <name type="synonym">Asterina miniata</name>
    <dbReference type="NCBI Taxonomy" id="46514"/>
    <lineage>
        <taxon>Eukaryota</taxon>
        <taxon>Metazoa</taxon>
        <taxon>Echinodermata</taxon>
        <taxon>Eleutherozoa</taxon>
        <taxon>Asterozoa</taxon>
        <taxon>Asteroidea</taxon>
        <taxon>Valvatacea</taxon>
        <taxon>Valvatida</taxon>
        <taxon>Asterinidae</taxon>
        <taxon>Patiria</taxon>
    </lineage>
</organism>
<dbReference type="RefSeq" id="XP_038055436.1">
    <property type="nucleotide sequence ID" value="XM_038199508.1"/>
</dbReference>
<feature type="compositionally biased region" description="Low complexity" evidence="1">
    <location>
        <begin position="244"/>
        <end position="259"/>
    </location>
</feature>